<feature type="region of interest" description="Disordered" evidence="3">
    <location>
        <begin position="392"/>
        <end position="411"/>
    </location>
</feature>
<comment type="caution">
    <text evidence="6">The sequence shown here is derived from an EMBL/GenBank/DDBJ whole genome shotgun (WGS) entry which is preliminary data.</text>
</comment>
<organism evidence="6 7">
    <name type="scientific">Actinomadura rayongensis</name>
    <dbReference type="NCBI Taxonomy" id="1429076"/>
    <lineage>
        <taxon>Bacteria</taxon>
        <taxon>Bacillati</taxon>
        <taxon>Actinomycetota</taxon>
        <taxon>Actinomycetes</taxon>
        <taxon>Streptosporangiales</taxon>
        <taxon>Thermomonosporaceae</taxon>
        <taxon>Actinomadura</taxon>
    </lineage>
</organism>
<dbReference type="SUPFAM" id="SSF53756">
    <property type="entry name" value="UDP-Glycosyltransferase/glycogen phosphorylase"/>
    <property type="match status" value="1"/>
</dbReference>
<accession>A0A6I4WG95</accession>
<dbReference type="InterPro" id="IPR001296">
    <property type="entry name" value="Glyco_trans_1"/>
</dbReference>
<evidence type="ECO:0000256" key="2">
    <source>
        <dbReference type="ARBA" id="ARBA00022679"/>
    </source>
</evidence>
<dbReference type="GO" id="GO:1901137">
    <property type="term" value="P:carbohydrate derivative biosynthetic process"/>
    <property type="evidence" value="ECO:0007669"/>
    <property type="project" value="UniProtKB-ARBA"/>
</dbReference>
<dbReference type="Pfam" id="PF13579">
    <property type="entry name" value="Glyco_trans_4_4"/>
    <property type="match status" value="1"/>
</dbReference>
<name>A0A6I4WG95_9ACTN</name>
<feature type="domain" description="Glycosyltransferase subfamily 4-like N-terminal" evidence="5">
    <location>
        <begin position="20"/>
        <end position="192"/>
    </location>
</feature>
<evidence type="ECO:0000259" key="4">
    <source>
        <dbReference type="Pfam" id="PF00534"/>
    </source>
</evidence>
<dbReference type="Pfam" id="PF00534">
    <property type="entry name" value="Glycos_transf_1"/>
    <property type="match status" value="1"/>
</dbReference>
<gene>
    <name evidence="6" type="ORF">GQ466_25340</name>
</gene>
<dbReference type="GO" id="GO:0016757">
    <property type="term" value="F:glycosyltransferase activity"/>
    <property type="evidence" value="ECO:0007669"/>
    <property type="project" value="UniProtKB-KW"/>
</dbReference>
<dbReference type="InterPro" id="IPR050194">
    <property type="entry name" value="Glycosyltransferase_grp1"/>
</dbReference>
<dbReference type="PANTHER" id="PTHR45947">
    <property type="entry name" value="SULFOQUINOVOSYL TRANSFERASE SQD2"/>
    <property type="match status" value="1"/>
</dbReference>
<reference evidence="6 7" key="1">
    <citation type="submission" date="2019-12" db="EMBL/GenBank/DDBJ databases">
        <title>Nocardia macrotermitis sp. nov. and Nocardia aurantia sp. nov., isolated from the gut of the fungus growing-termite Macrotermes natalensis.</title>
        <authorList>
            <person name="Christine B."/>
            <person name="Rene B."/>
        </authorList>
    </citation>
    <scope>NUCLEOTIDE SEQUENCE [LARGE SCALE GENOMIC DNA]</scope>
    <source>
        <strain evidence="6 7">DSM 102126</strain>
    </source>
</reference>
<dbReference type="PANTHER" id="PTHR45947:SF3">
    <property type="entry name" value="SULFOQUINOVOSYL TRANSFERASE SQD2"/>
    <property type="match status" value="1"/>
</dbReference>
<dbReference type="InterPro" id="IPR028098">
    <property type="entry name" value="Glyco_trans_4-like_N"/>
</dbReference>
<evidence type="ECO:0000313" key="6">
    <source>
        <dbReference type="EMBL" id="MXQ67345.1"/>
    </source>
</evidence>
<keyword evidence="7" id="KW-1185">Reference proteome</keyword>
<evidence type="ECO:0000256" key="3">
    <source>
        <dbReference type="SAM" id="MobiDB-lite"/>
    </source>
</evidence>
<dbReference type="EMBL" id="WUTW01000007">
    <property type="protein sequence ID" value="MXQ67345.1"/>
    <property type="molecule type" value="Genomic_DNA"/>
</dbReference>
<feature type="domain" description="Glycosyl transferase family 1" evidence="4">
    <location>
        <begin position="216"/>
        <end position="366"/>
    </location>
</feature>
<evidence type="ECO:0000313" key="7">
    <source>
        <dbReference type="Proteomes" id="UP000431901"/>
    </source>
</evidence>
<keyword evidence="1" id="KW-0328">Glycosyltransferase</keyword>
<keyword evidence="2 6" id="KW-0808">Transferase</keyword>
<dbReference type="RefSeq" id="WP_161105542.1">
    <property type="nucleotide sequence ID" value="NZ_JBHLYI010000008.1"/>
</dbReference>
<sequence length="411" mass="43168">MRRHTVALVTLADLAGVTTPAVRVRELARALARPAAEGGPGHRVTVYTRRQDPAARARSRLTSGAALRLLDAGPAEPLDEAGELDHVGDLADALRRAWTGAARPDVVHAHGWIAGMAACAVARELEIPFVLSYHGLAAGERRAGRPVHPARMRMEATLGKSAALVLAAHEAEAEALARMGVPRPVLRVLPLGVDDERFTPEGPAAPRRSRPRLLALPRSLDDGGAEDAIRALVHVPDAELVIAGGPEAEELGTDPAVHHLTLLAKELHVADRVEFAGAVAPRALPKLLRSARLLLNLSPKLPVPETAVAAMACGVPVVTTPAGANADSVLSGITGLHVPAGRPAAVGRTLRRLLADETTLHGWSIAAVDRARSRYGWGRIGAEAARAYDRVLPAPEPEPEAEVEPAEALAS</sequence>
<evidence type="ECO:0000256" key="1">
    <source>
        <dbReference type="ARBA" id="ARBA00022676"/>
    </source>
</evidence>
<dbReference type="Gene3D" id="3.40.50.2000">
    <property type="entry name" value="Glycogen Phosphorylase B"/>
    <property type="match status" value="2"/>
</dbReference>
<evidence type="ECO:0000259" key="5">
    <source>
        <dbReference type="Pfam" id="PF13579"/>
    </source>
</evidence>
<dbReference type="AlphaFoldDB" id="A0A6I4WG95"/>
<protein>
    <submittedName>
        <fullName evidence="6">Glycosyltransferase</fullName>
    </submittedName>
</protein>
<dbReference type="OrthoDB" id="9810929at2"/>
<dbReference type="Proteomes" id="UP000431901">
    <property type="component" value="Unassembled WGS sequence"/>
</dbReference>
<proteinExistence type="predicted"/>